<dbReference type="STRING" id="759914.BP951000_0688"/>
<proteinExistence type="predicted"/>
<evidence type="ECO:0000256" key="1">
    <source>
        <dbReference type="SAM" id="Phobius"/>
    </source>
</evidence>
<keyword evidence="1" id="KW-1133">Transmembrane helix</keyword>
<evidence type="ECO:0000313" key="2">
    <source>
        <dbReference type="EMBL" id="ADK30687.1"/>
    </source>
</evidence>
<dbReference type="InParanoid" id="D8IC14"/>
<dbReference type="HOGENOM" id="CLU_2822614_0_0_12"/>
<name>D8IC14_BRAP9</name>
<feature type="transmembrane region" description="Helical" evidence="1">
    <location>
        <begin position="26"/>
        <end position="45"/>
    </location>
</feature>
<sequence>MQGFAPHPTSFIGIKEAKELHFWLKYIVNIISIVLLLALFATFCGGKKLNKKLISDKLKKFYYIHK</sequence>
<evidence type="ECO:0000313" key="3">
    <source>
        <dbReference type="Proteomes" id="UP000000332"/>
    </source>
</evidence>
<keyword evidence="1" id="KW-0812">Transmembrane</keyword>
<accession>D8IC14</accession>
<dbReference type="AlphaFoldDB" id="D8IC14"/>
<dbReference type="KEGG" id="bpo:BP951000_0688"/>
<keyword evidence="3" id="KW-1185">Reference proteome</keyword>
<reference evidence="2 3" key="1">
    <citation type="journal article" date="2010" name="PLoS ONE">
        <title>The complete genome sequence of the pathogenic intestinal spirochete Brachyspira pilosicoli and comparison with other Brachyspira genomes.</title>
        <authorList>
            <person name="Wanchanthuek P."/>
            <person name="Bellgard M.I."/>
            <person name="La T."/>
            <person name="Ryan K."/>
            <person name="Moolhuijzen P."/>
            <person name="Chapman B."/>
            <person name="Black M."/>
            <person name="Schibeci D."/>
            <person name="Hunter A."/>
            <person name="Barrero R."/>
            <person name="Phillips N.D."/>
            <person name="Hampson D.J."/>
        </authorList>
    </citation>
    <scope>NUCLEOTIDE SEQUENCE [LARGE SCALE GENOMIC DNA]</scope>
    <source>
        <strain evidence="3">ATCC BAA-1826 / 95/1000</strain>
    </source>
</reference>
<dbReference type="Proteomes" id="UP000000332">
    <property type="component" value="Chromosome"/>
</dbReference>
<keyword evidence="1" id="KW-0472">Membrane</keyword>
<dbReference type="EMBL" id="CP002025">
    <property type="protein sequence ID" value="ADK30687.1"/>
    <property type="molecule type" value="Genomic_DNA"/>
</dbReference>
<protein>
    <submittedName>
        <fullName evidence="2">Uncharacterized protein</fullName>
    </submittedName>
</protein>
<organism evidence="2 3">
    <name type="scientific">Brachyspira pilosicoli (strain ATCC BAA-1826 / 95/1000)</name>
    <dbReference type="NCBI Taxonomy" id="759914"/>
    <lineage>
        <taxon>Bacteria</taxon>
        <taxon>Pseudomonadati</taxon>
        <taxon>Spirochaetota</taxon>
        <taxon>Spirochaetia</taxon>
        <taxon>Brachyspirales</taxon>
        <taxon>Brachyspiraceae</taxon>
        <taxon>Brachyspira</taxon>
    </lineage>
</organism>
<gene>
    <name evidence="2" type="ordered locus">BP951000_0688</name>
</gene>